<dbReference type="AlphaFoldDB" id="A0AA38MMD2"/>
<dbReference type="PANTHER" id="PTHR47272:SF1">
    <property type="entry name" value="PIGGYBAC TRANSPOSABLE ELEMENT-DERIVED PROTEIN 3-LIKE"/>
    <property type="match status" value="1"/>
</dbReference>
<feature type="domain" description="PiggyBac transposable element-derived protein" evidence="1">
    <location>
        <begin position="40"/>
        <end position="117"/>
    </location>
</feature>
<dbReference type="PANTHER" id="PTHR47272">
    <property type="entry name" value="DDE_TNP_1_7 DOMAIN-CONTAINING PROTEIN"/>
    <property type="match status" value="1"/>
</dbReference>
<evidence type="ECO:0000313" key="3">
    <source>
        <dbReference type="Proteomes" id="UP001168821"/>
    </source>
</evidence>
<evidence type="ECO:0000313" key="2">
    <source>
        <dbReference type="EMBL" id="KAJ3661509.1"/>
    </source>
</evidence>
<name>A0AA38MMD2_9CUCU</name>
<dbReference type="Pfam" id="PF13843">
    <property type="entry name" value="DDE_Tnp_1_7"/>
    <property type="match status" value="1"/>
</dbReference>
<comment type="caution">
    <text evidence="2">The sequence shown here is derived from an EMBL/GenBank/DDBJ whole genome shotgun (WGS) entry which is preliminary data.</text>
</comment>
<gene>
    <name evidence="2" type="ORF">Zmor_005904</name>
</gene>
<organism evidence="2 3">
    <name type="scientific">Zophobas morio</name>
    <dbReference type="NCBI Taxonomy" id="2755281"/>
    <lineage>
        <taxon>Eukaryota</taxon>
        <taxon>Metazoa</taxon>
        <taxon>Ecdysozoa</taxon>
        <taxon>Arthropoda</taxon>
        <taxon>Hexapoda</taxon>
        <taxon>Insecta</taxon>
        <taxon>Pterygota</taxon>
        <taxon>Neoptera</taxon>
        <taxon>Endopterygota</taxon>
        <taxon>Coleoptera</taxon>
        <taxon>Polyphaga</taxon>
        <taxon>Cucujiformia</taxon>
        <taxon>Tenebrionidae</taxon>
        <taxon>Zophobas</taxon>
    </lineage>
</organism>
<protein>
    <recommendedName>
        <fullName evidence="1">PiggyBac transposable element-derived protein domain-containing protein</fullName>
    </recommendedName>
</protein>
<dbReference type="InterPro" id="IPR029526">
    <property type="entry name" value="PGBD"/>
</dbReference>
<accession>A0AA38MMD2</accession>
<dbReference type="EMBL" id="JALNTZ010000002">
    <property type="protein sequence ID" value="KAJ3661509.1"/>
    <property type="molecule type" value="Genomic_DNA"/>
</dbReference>
<keyword evidence="3" id="KW-1185">Reference proteome</keyword>
<evidence type="ECO:0000259" key="1">
    <source>
        <dbReference type="Pfam" id="PF13843"/>
    </source>
</evidence>
<sequence length="121" mass="14407">MKNYDLTPKEKIGWRKGVKFITPLIRWFQSSKSPGEVLESPMYFFNKYFTDDLYQMMGEFTNLYAIQNHQKLILTTTQELKTFVGIHIPVLMGNLHYPRLRFYWDSKRSVRIPIVADNVPK</sequence>
<dbReference type="Proteomes" id="UP001168821">
    <property type="component" value="Unassembled WGS sequence"/>
</dbReference>
<proteinExistence type="predicted"/>
<reference evidence="2" key="1">
    <citation type="journal article" date="2023" name="G3 (Bethesda)">
        <title>Whole genome assemblies of Zophobas morio and Tenebrio molitor.</title>
        <authorList>
            <person name="Kaur S."/>
            <person name="Stinson S.A."/>
            <person name="diCenzo G.C."/>
        </authorList>
    </citation>
    <scope>NUCLEOTIDE SEQUENCE</scope>
    <source>
        <strain evidence="2">QUZm001</strain>
    </source>
</reference>